<evidence type="ECO:0000259" key="3">
    <source>
        <dbReference type="PROSITE" id="PS50157"/>
    </source>
</evidence>
<evidence type="ECO:0000313" key="5">
    <source>
        <dbReference type="Proteomes" id="UP000198287"/>
    </source>
</evidence>
<feature type="region of interest" description="Disordered" evidence="2">
    <location>
        <begin position="1"/>
        <end position="53"/>
    </location>
</feature>
<organism evidence="4 5">
    <name type="scientific">Folsomia candida</name>
    <name type="common">Springtail</name>
    <dbReference type="NCBI Taxonomy" id="158441"/>
    <lineage>
        <taxon>Eukaryota</taxon>
        <taxon>Metazoa</taxon>
        <taxon>Ecdysozoa</taxon>
        <taxon>Arthropoda</taxon>
        <taxon>Hexapoda</taxon>
        <taxon>Collembola</taxon>
        <taxon>Entomobryomorpha</taxon>
        <taxon>Isotomoidea</taxon>
        <taxon>Isotomidae</taxon>
        <taxon>Proisotominae</taxon>
        <taxon>Folsomia</taxon>
    </lineage>
</organism>
<dbReference type="PROSITE" id="PS00028">
    <property type="entry name" value="ZINC_FINGER_C2H2_1"/>
    <property type="match status" value="1"/>
</dbReference>
<comment type="caution">
    <text evidence="4">The sequence shown here is derived from an EMBL/GenBank/DDBJ whole genome shotgun (WGS) entry which is preliminary data.</text>
</comment>
<dbReference type="GO" id="GO:0008270">
    <property type="term" value="F:zinc ion binding"/>
    <property type="evidence" value="ECO:0007669"/>
    <property type="project" value="UniProtKB-KW"/>
</dbReference>
<dbReference type="Proteomes" id="UP000198287">
    <property type="component" value="Unassembled WGS sequence"/>
</dbReference>
<reference evidence="4 5" key="1">
    <citation type="submission" date="2015-12" db="EMBL/GenBank/DDBJ databases">
        <title>The genome of Folsomia candida.</title>
        <authorList>
            <person name="Faddeeva A."/>
            <person name="Derks M.F."/>
            <person name="Anvar Y."/>
            <person name="Smit S."/>
            <person name="Van Straalen N."/>
            <person name="Roelofs D."/>
        </authorList>
    </citation>
    <scope>NUCLEOTIDE SEQUENCE [LARGE SCALE GENOMIC DNA]</scope>
    <source>
        <strain evidence="4 5">VU population</strain>
        <tissue evidence="4">Whole body</tissue>
    </source>
</reference>
<feature type="compositionally biased region" description="Low complexity" evidence="2">
    <location>
        <begin position="28"/>
        <end position="43"/>
    </location>
</feature>
<keyword evidence="5" id="KW-1185">Reference proteome</keyword>
<protein>
    <recommendedName>
        <fullName evidence="3">C2H2-type domain-containing protein</fullName>
    </recommendedName>
</protein>
<dbReference type="PROSITE" id="PS50157">
    <property type="entry name" value="ZINC_FINGER_C2H2_2"/>
    <property type="match status" value="1"/>
</dbReference>
<evidence type="ECO:0000256" key="1">
    <source>
        <dbReference type="PROSITE-ProRule" id="PRU00042"/>
    </source>
</evidence>
<dbReference type="InterPro" id="IPR013087">
    <property type="entry name" value="Znf_C2H2_type"/>
</dbReference>
<dbReference type="Gene3D" id="3.30.160.60">
    <property type="entry name" value="Classic Zinc Finger"/>
    <property type="match status" value="1"/>
</dbReference>
<keyword evidence="1" id="KW-0863">Zinc-finger</keyword>
<feature type="domain" description="C2H2-type" evidence="3">
    <location>
        <begin position="62"/>
        <end position="90"/>
    </location>
</feature>
<keyword evidence="1" id="KW-0862">Zinc</keyword>
<feature type="compositionally biased region" description="Basic and acidic residues" evidence="2">
    <location>
        <begin position="1"/>
        <end position="11"/>
    </location>
</feature>
<keyword evidence="1" id="KW-0479">Metal-binding</keyword>
<dbReference type="EMBL" id="LNIX01000003">
    <property type="protein sequence ID" value="OXA57380.1"/>
    <property type="molecule type" value="Genomic_DNA"/>
</dbReference>
<sequence>MSKRTNKSDSGKKKKPRLVKEEPGAEESPSISDPTPSTSRSISKASLKQKEERKKNLETEKFKCIICGKIFITKSFLDAHTARVHVMDDLSNSVLGQVNPFNVERVTPLQMWGSEEEIVQTPERKKLFDNYDKHRKLTFAQQKNKNISSVYLVLLIPEPFLYKNGKQLAARELKAWLKANQSKILHLYWYIGTTVGSTVGIDQRHFAKRMIDLSPIYDYKINKGFRAFLVKQWVFSSLEKDENVRSAKLLEAWIQAVGLIFKNQKFALPPHLLKYIILNHKQGICLTKKKIEEPFYKLDRTVREKAYNIAGNFNKPLLCFDDNCSVAHHITPHFKEIGGVRCKGEGIIDFEGEKIVNVKWDGVHVNEIVEIGEDGKIIKD</sequence>
<accession>A0A226EJB2</accession>
<gene>
    <name evidence="4" type="ORF">Fcan01_06985</name>
</gene>
<evidence type="ECO:0000313" key="4">
    <source>
        <dbReference type="EMBL" id="OXA57380.1"/>
    </source>
</evidence>
<name>A0A226EJB2_FOLCA</name>
<dbReference type="AlphaFoldDB" id="A0A226EJB2"/>
<evidence type="ECO:0000256" key="2">
    <source>
        <dbReference type="SAM" id="MobiDB-lite"/>
    </source>
</evidence>
<proteinExistence type="predicted"/>